<dbReference type="PANTHER" id="PTHR42966">
    <property type="entry name" value="N-ACETYLNEURAMINATE SYNTHASE"/>
    <property type="match status" value="1"/>
</dbReference>
<evidence type="ECO:0000259" key="1">
    <source>
        <dbReference type="PROSITE" id="PS50844"/>
    </source>
</evidence>
<dbReference type="GO" id="GO:0016051">
    <property type="term" value="P:carbohydrate biosynthetic process"/>
    <property type="evidence" value="ECO:0007669"/>
    <property type="project" value="InterPro"/>
</dbReference>
<accession>A0A1G2LAD5</accession>
<proteinExistence type="predicted"/>
<evidence type="ECO:0000313" key="3">
    <source>
        <dbReference type="Proteomes" id="UP000176705"/>
    </source>
</evidence>
<dbReference type="PROSITE" id="PS50844">
    <property type="entry name" value="AFP_LIKE"/>
    <property type="match status" value="1"/>
</dbReference>
<evidence type="ECO:0000313" key="2">
    <source>
        <dbReference type="EMBL" id="OHA08587.1"/>
    </source>
</evidence>
<dbReference type="Pfam" id="PF03102">
    <property type="entry name" value="NeuB"/>
    <property type="match status" value="1"/>
</dbReference>
<dbReference type="InterPro" id="IPR036732">
    <property type="entry name" value="AFP_Neu5c_C_sf"/>
</dbReference>
<dbReference type="Pfam" id="PF01261">
    <property type="entry name" value="AP_endonuc_2"/>
    <property type="match status" value="1"/>
</dbReference>
<dbReference type="InterPro" id="IPR057736">
    <property type="entry name" value="SAF_PseI/NeuA/NeuB"/>
</dbReference>
<dbReference type="InterPro" id="IPR013132">
    <property type="entry name" value="PseI/NeuA/B-like_N"/>
</dbReference>
<gene>
    <name evidence="2" type="ORF">A3B37_01825</name>
</gene>
<dbReference type="SUPFAM" id="SSF51269">
    <property type="entry name" value="AFP III-like domain"/>
    <property type="match status" value="1"/>
</dbReference>
<dbReference type="Proteomes" id="UP000176705">
    <property type="component" value="Unassembled WGS sequence"/>
</dbReference>
<dbReference type="EMBL" id="MHQS01000014">
    <property type="protein sequence ID" value="OHA08587.1"/>
    <property type="molecule type" value="Genomic_DNA"/>
</dbReference>
<dbReference type="GO" id="GO:0047444">
    <property type="term" value="F:N-acylneuraminate-9-phosphate synthase activity"/>
    <property type="evidence" value="ECO:0007669"/>
    <property type="project" value="TreeGrafter"/>
</dbReference>
<dbReference type="Pfam" id="PF08666">
    <property type="entry name" value="SAF"/>
    <property type="match status" value="1"/>
</dbReference>
<protein>
    <recommendedName>
        <fullName evidence="1">AFP-like domain-containing protein</fullName>
    </recommendedName>
</protein>
<comment type="caution">
    <text evidence="2">The sequence shown here is derived from an EMBL/GenBank/DDBJ whole genome shotgun (WGS) entry which is preliminary data.</text>
</comment>
<name>A0A1G2LAD5_9BACT</name>
<dbReference type="InterPro" id="IPR013022">
    <property type="entry name" value="Xyl_isomerase-like_TIM-brl"/>
</dbReference>
<dbReference type="InterPro" id="IPR036237">
    <property type="entry name" value="Xyl_isomerase-like_sf"/>
</dbReference>
<dbReference type="SUPFAM" id="SSF51569">
    <property type="entry name" value="Aldolase"/>
    <property type="match status" value="1"/>
</dbReference>
<dbReference type="SUPFAM" id="SSF51658">
    <property type="entry name" value="Xylose isomerase-like"/>
    <property type="match status" value="1"/>
</dbReference>
<dbReference type="InterPro" id="IPR006190">
    <property type="entry name" value="SAF_AFP_Neu5Ac"/>
</dbReference>
<dbReference type="AlphaFoldDB" id="A0A1G2LAD5"/>
<dbReference type="Gene3D" id="3.20.20.70">
    <property type="entry name" value="Aldolase class I"/>
    <property type="match status" value="1"/>
</dbReference>
<dbReference type="InterPro" id="IPR013974">
    <property type="entry name" value="SAF"/>
</dbReference>
<dbReference type="CDD" id="cd11615">
    <property type="entry name" value="SAF_NeuB_like"/>
    <property type="match status" value="1"/>
</dbReference>
<dbReference type="InterPro" id="IPR013785">
    <property type="entry name" value="Aldolase_TIM"/>
</dbReference>
<dbReference type="SMART" id="SM00858">
    <property type="entry name" value="SAF"/>
    <property type="match status" value="1"/>
</dbReference>
<dbReference type="STRING" id="1802280.A3B37_01825"/>
<reference evidence="2 3" key="1">
    <citation type="journal article" date="2016" name="Nat. Commun.">
        <title>Thousands of microbial genomes shed light on interconnected biogeochemical processes in an aquifer system.</title>
        <authorList>
            <person name="Anantharaman K."/>
            <person name="Brown C.T."/>
            <person name="Hug L.A."/>
            <person name="Sharon I."/>
            <person name="Castelle C.J."/>
            <person name="Probst A.J."/>
            <person name="Thomas B.C."/>
            <person name="Singh A."/>
            <person name="Wilkins M.J."/>
            <person name="Karaoz U."/>
            <person name="Brodie E.L."/>
            <person name="Williams K.H."/>
            <person name="Hubbard S.S."/>
            <person name="Banfield J.F."/>
        </authorList>
    </citation>
    <scope>NUCLEOTIDE SEQUENCE [LARGE SCALE GENOMIC DNA]</scope>
</reference>
<dbReference type="Gene3D" id="3.20.20.150">
    <property type="entry name" value="Divalent-metal-dependent TIM barrel enzymes"/>
    <property type="match status" value="1"/>
</dbReference>
<sequence length="483" mass="54772">MDETVAFLFRRGADFVLLHCQSTYPAPPDALNLAMIPKIHSRYGVPVGYSGHEVGILHTLSAVALGATVIERHITLDRTLPGPDHAASLEPDEFAELVRHIREYETAYGVAQKRISRGEAVNRLMLRKSLVAAVDIPKGAKIMRHMVKAKRPAEGLSPQRLYELVGTRAKRSLKADEQFTEADLGRGSSAPKTIPAFSSKWGLKARFFELDQLSRFEPRPMFFEFHASYDDLDYSFDTRKRYPQEFLVHAPEYFERELVDLAAPDPERWEASIRVIQKTIDKTREIAACFRGTPKVVIHVGGASVEPISDRSELLRRAEAAFRRLDTKGVEILPENLPPFGWLFSGLWQHNLFGDAEEIIELCSRLGYRLCLDLSHAWLYCVHNNIDYLEYLRRLAPITAHLHISDGRGSQKEGLQIGNGDVPFHEAFGALASHLPQGEEVSWVPEIWLGHLDNYHEFRRALMKLAEYPFLYRGIGKPPPVFL</sequence>
<organism evidence="2 3">
    <name type="scientific">Candidatus Sungbacteria bacterium RIFCSPLOWO2_01_FULL_59_16</name>
    <dbReference type="NCBI Taxonomy" id="1802280"/>
    <lineage>
        <taxon>Bacteria</taxon>
        <taxon>Candidatus Sungiibacteriota</taxon>
    </lineage>
</organism>
<dbReference type="PANTHER" id="PTHR42966:SF3">
    <property type="entry name" value="BLR5971 PROTEIN"/>
    <property type="match status" value="1"/>
</dbReference>
<dbReference type="Gene3D" id="3.90.1210.10">
    <property type="entry name" value="Antifreeze-like/N-acetylneuraminic acid synthase C-terminal domain"/>
    <property type="match status" value="1"/>
</dbReference>
<dbReference type="InterPro" id="IPR051690">
    <property type="entry name" value="PseI-like"/>
</dbReference>
<feature type="domain" description="AFP-like" evidence="1">
    <location>
        <begin position="129"/>
        <end position="187"/>
    </location>
</feature>